<reference evidence="1" key="1">
    <citation type="submission" date="2019-10" db="EMBL/GenBank/DDBJ databases">
        <title>Conservation and host-specific expression of non-tandemly repeated heterogenous ribosome RNA gene in arbuscular mycorrhizal fungi.</title>
        <authorList>
            <person name="Maeda T."/>
            <person name="Kobayashi Y."/>
            <person name="Nakagawa T."/>
            <person name="Ezawa T."/>
            <person name="Yamaguchi K."/>
            <person name="Bino T."/>
            <person name="Nishimoto Y."/>
            <person name="Shigenobu S."/>
            <person name="Kawaguchi M."/>
        </authorList>
    </citation>
    <scope>NUCLEOTIDE SEQUENCE</scope>
    <source>
        <strain evidence="1">HR1</strain>
    </source>
</reference>
<evidence type="ECO:0000313" key="2">
    <source>
        <dbReference type="Proteomes" id="UP000615446"/>
    </source>
</evidence>
<dbReference type="Proteomes" id="UP000615446">
    <property type="component" value="Unassembled WGS sequence"/>
</dbReference>
<sequence>MPNPWTPPLRTQWTLDEIWECIGKNGEEEQKWMESEWGQDRYNNPMGCSLLPVYDQYMFLKERSQGTVSAPEPTLSMDNDNRTRTLKLANNNQHLLEVKSGKGYQRCIWCIDYSSQLESQKRIVQNLTKEQQIPSSSRSPWECGSKTSRLAIWKLLGDECLDLFMPVDTRSGNHVSNNISTWKNNNGTMRKLPSYSELVDKLKNDRKFREFCKPTDEWLIDQENKKYFDDRGIMFMWSEMEYGMRILGINKVEGLANYLYHPEKICVVMEDTGELIPEVELERRVEERWQRKSEGKKFDLG</sequence>
<dbReference type="EMBL" id="BLAL01000216">
    <property type="protein sequence ID" value="GES92717.1"/>
    <property type="molecule type" value="Genomic_DNA"/>
</dbReference>
<accession>A0A8H3LTU4</accession>
<comment type="caution">
    <text evidence="1">The sequence shown here is derived from an EMBL/GenBank/DDBJ whole genome shotgun (WGS) entry which is preliminary data.</text>
</comment>
<proteinExistence type="predicted"/>
<protein>
    <submittedName>
        <fullName evidence="1">Uncharacterized protein</fullName>
    </submittedName>
</protein>
<dbReference type="AlphaFoldDB" id="A0A8H3LTU4"/>
<gene>
    <name evidence="1" type="ORF">RCL2_001948200</name>
</gene>
<dbReference type="OrthoDB" id="2303956at2759"/>
<organism evidence="1 2">
    <name type="scientific">Rhizophagus clarus</name>
    <dbReference type="NCBI Taxonomy" id="94130"/>
    <lineage>
        <taxon>Eukaryota</taxon>
        <taxon>Fungi</taxon>
        <taxon>Fungi incertae sedis</taxon>
        <taxon>Mucoromycota</taxon>
        <taxon>Glomeromycotina</taxon>
        <taxon>Glomeromycetes</taxon>
        <taxon>Glomerales</taxon>
        <taxon>Glomeraceae</taxon>
        <taxon>Rhizophagus</taxon>
    </lineage>
</organism>
<evidence type="ECO:0000313" key="1">
    <source>
        <dbReference type="EMBL" id="GES92717.1"/>
    </source>
</evidence>
<name>A0A8H3LTU4_9GLOM</name>